<sequence length="101" mass="10941">MFNGRTSSACFTTTILSLLIILMVTMIKDSDGSLGSCNGSNGAKCQQVLVEEEEEFMMDTEEHRGTLAYNALSGGNTACGRNCGGGQYLKSRGCYTYDRCR</sequence>
<proteinExistence type="predicted"/>
<gene>
    <name evidence="2" type="ORF">CTI12_AA467230</name>
</gene>
<accession>A0A2U1LPV8</accession>
<organism evidence="2 3">
    <name type="scientific">Artemisia annua</name>
    <name type="common">Sweet wormwood</name>
    <dbReference type="NCBI Taxonomy" id="35608"/>
    <lineage>
        <taxon>Eukaryota</taxon>
        <taxon>Viridiplantae</taxon>
        <taxon>Streptophyta</taxon>
        <taxon>Embryophyta</taxon>
        <taxon>Tracheophyta</taxon>
        <taxon>Spermatophyta</taxon>
        <taxon>Magnoliopsida</taxon>
        <taxon>eudicotyledons</taxon>
        <taxon>Gunneridae</taxon>
        <taxon>Pentapetalae</taxon>
        <taxon>asterids</taxon>
        <taxon>campanulids</taxon>
        <taxon>Asterales</taxon>
        <taxon>Asteraceae</taxon>
        <taxon>Asteroideae</taxon>
        <taxon>Anthemideae</taxon>
        <taxon>Artemisiinae</taxon>
        <taxon>Artemisia</taxon>
    </lineage>
</organism>
<comment type="caution">
    <text evidence="2">The sequence shown here is derived from an EMBL/GenBank/DDBJ whole genome shotgun (WGS) entry which is preliminary data.</text>
</comment>
<feature type="transmembrane region" description="Helical" evidence="1">
    <location>
        <begin position="6"/>
        <end position="27"/>
    </location>
</feature>
<keyword evidence="3" id="KW-1185">Reference proteome</keyword>
<keyword evidence="1" id="KW-1133">Transmembrane helix</keyword>
<evidence type="ECO:0000313" key="2">
    <source>
        <dbReference type="EMBL" id="PWA51037.1"/>
    </source>
</evidence>
<evidence type="ECO:0000313" key="3">
    <source>
        <dbReference type="Proteomes" id="UP000245207"/>
    </source>
</evidence>
<dbReference type="Proteomes" id="UP000245207">
    <property type="component" value="Unassembled WGS sequence"/>
</dbReference>
<name>A0A2U1LPV8_ARTAN</name>
<keyword evidence="1" id="KW-0472">Membrane</keyword>
<keyword evidence="1" id="KW-0812">Transmembrane</keyword>
<dbReference type="AlphaFoldDB" id="A0A2U1LPV8"/>
<protein>
    <submittedName>
        <fullName evidence="2">Rapid ALkalinization Factor</fullName>
    </submittedName>
</protein>
<dbReference type="EMBL" id="PKPP01008306">
    <property type="protein sequence ID" value="PWA51037.1"/>
    <property type="molecule type" value="Genomic_DNA"/>
</dbReference>
<reference evidence="2 3" key="1">
    <citation type="journal article" date="2018" name="Mol. Plant">
        <title>The genome of Artemisia annua provides insight into the evolution of Asteraceae family and artemisinin biosynthesis.</title>
        <authorList>
            <person name="Shen Q."/>
            <person name="Zhang L."/>
            <person name="Liao Z."/>
            <person name="Wang S."/>
            <person name="Yan T."/>
            <person name="Shi P."/>
            <person name="Liu M."/>
            <person name="Fu X."/>
            <person name="Pan Q."/>
            <person name="Wang Y."/>
            <person name="Lv Z."/>
            <person name="Lu X."/>
            <person name="Zhang F."/>
            <person name="Jiang W."/>
            <person name="Ma Y."/>
            <person name="Chen M."/>
            <person name="Hao X."/>
            <person name="Li L."/>
            <person name="Tang Y."/>
            <person name="Lv G."/>
            <person name="Zhou Y."/>
            <person name="Sun X."/>
            <person name="Brodelius P.E."/>
            <person name="Rose J.K.C."/>
            <person name="Tang K."/>
        </authorList>
    </citation>
    <scope>NUCLEOTIDE SEQUENCE [LARGE SCALE GENOMIC DNA]</scope>
    <source>
        <strain evidence="3">cv. Huhao1</strain>
        <tissue evidence="2">Leaf</tissue>
    </source>
</reference>
<evidence type="ECO:0000256" key="1">
    <source>
        <dbReference type="SAM" id="Phobius"/>
    </source>
</evidence>